<dbReference type="InterPro" id="IPR008906">
    <property type="entry name" value="HATC_C_dom"/>
</dbReference>
<feature type="domain" description="HAT C-terminal dimerisation" evidence="2">
    <location>
        <begin position="170"/>
        <end position="235"/>
    </location>
</feature>
<evidence type="ECO:0000313" key="4">
    <source>
        <dbReference type="Proteomes" id="UP000314982"/>
    </source>
</evidence>
<accession>A0A4W5PSV4</accession>
<keyword evidence="1" id="KW-0732">Signal</keyword>
<dbReference type="STRING" id="62062.ENSHHUP00000066667"/>
<dbReference type="PANTHER" id="PTHR46880:SF9">
    <property type="entry name" value="ZINC FINGER PROTEIN 862"/>
    <property type="match status" value="1"/>
</dbReference>
<dbReference type="GO" id="GO:0046983">
    <property type="term" value="F:protein dimerization activity"/>
    <property type="evidence" value="ECO:0007669"/>
    <property type="project" value="InterPro"/>
</dbReference>
<dbReference type="Proteomes" id="UP000314982">
    <property type="component" value="Unassembled WGS sequence"/>
</dbReference>
<feature type="signal peptide" evidence="1">
    <location>
        <begin position="1"/>
        <end position="15"/>
    </location>
</feature>
<proteinExistence type="predicted"/>
<reference evidence="4" key="1">
    <citation type="submission" date="2018-06" db="EMBL/GenBank/DDBJ databases">
        <title>Genome assembly of Danube salmon.</title>
        <authorList>
            <person name="Macqueen D.J."/>
            <person name="Gundappa M.K."/>
        </authorList>
    </citation>
    <scope>NUCLEOTIDE SEQUENCE [LARGE SCALE GENOMIC DNA]</scope>
</reference>
<dbReference type="GeneTree" id="ENSGT00970000197064"/>
<feature type="chain" id="PRO_5021396604" description="HAT C-terminal dimerisation domain-containing protein" evidence="1">
    <location>
        <begin position="16"/>
        <end position="278"/>
    </location>
</feature>
<dbReference type="SUPFAM" id="SSF53098">
    <property type="entry name" value="Ribonuclease H-like"/>
    <property type="match status" value="1"/>
</dbReference>
<keyword evidence="4" id="KW-1185">Reference proteome</keyword>
<evidence type="ECO:0000313" key="3">
    <source>
        <dbReference type="Ensembl" id="ENSHHUP00000066667.1"/>
    </source>
</evidence>
<dbReference type="AlphaFoldDB" id="A0A4W5PSV4"/>
<reference evidence="3" key="3">
    <citation type="submission" date="2025-09" db="UniProtKB">
        <authorList>
            <consortium name="Ensembl"/>
        </authorList>
    </citation>
    <scope>IDENTIFICATION</scope>
</reference>
<dbReference type="Ensembl" id="ENSHHUT00000068915.1">
    <property type="protein sequence ID" value="ENSHHUP00000066667.1"/>
    <property type="gene ID" value="ENSHHUG00000039314.1"/>
</dbReference>
<name>A0A4W5PSV4_9TELE</name>
<dbReference type="PANTHER" id="PTHR46880">
    <property type="entry name" value="RAS-ASSOCIATING DOMAIN-CONTAINING PROTEIN"/>
    <property type="match status" value="1"/>
</dbReference>
<dbReference type="Pfam" id="PF05699">
    <property type="entry name" value="Dimer_Tnp_hAT"/>
    <property type="match status" value="1"/>
</dbReference>
<sequence length="278" mass="31626">MSLFFLCGFLHDTLTHLSNLSACLQRSTITMAEAHSSLCSTQAVLKKYKTIEGPMMKATMANRYEGISLTRGDSKTLVTSQDKMLGRLVESMTDRFQDASVGVLCATKLVSFTNWPEPGDPAADFGDTELETLVDHFKPVLEASGIHVERIPDQWTVLKVLMYPEPQSLQKMSWFRVNRSHQYSCPDMLTLVDLVLSFPAATAECERGFITMKQVKTDWRSNLKSDTLSDLLMVQLSSPEIREYDPIKAVMLWHHDLVRSRRPDFMDRAKRVIESRVR</sequence>
<reference evidence="3" key="2">
    <citation type="submission" date="2025-08" db="UniProtKB">
        <authorList>
            <consortium name="Ensembl"/>
        </authorList>
    </citation>
    <scope>IDENTIFICATION</scope>
</reference>
<evidence type="ECO:0000259" key="2">
    <source>
        <dbReference type="Pfam" id="PF05699"/>
    </source>
</evidence>
<organism evidence="3 4">
    <name type="scientific">Hucho hucho</name>
    <name type="common">huchen</name>
    <dbReference type="NCBI Taxonomy" id="62062"/>
    <lineage>
        <taxon>Eukaryota</taxon>
        <taxon>Metazoa</taxon>
        <taxon>Chordata</taxon>
        <taxon>Craniata</taxon>
        <taxon>Vertebrata</taxon>
        <taxon>Euteleostomi</taxon>
        <taxon>Actinopterygii</taxon>
        <taxon>Neopterygii</taxon>
        <taxon>Teleostei</taxon>
        <taxon>Protacanthopterygii</taxon>
        <taxon>Salmoniformes</taxon>
        <taxon>Salmonidae</taxon>
        <taxon>Salmoninae</taxon>
        <taxon>Hucho</taxon>
    </lineage>
</organism>
<dbReference type="InterPro" id="IPR012337">
    <property type="entry name" value="RNaseH-like_sf"/>
</dbReference>
<protein>
    <recommendedName>
        <fullName evidence="2">HAT C-terminal dimerisation domain-containing protein</fullName>
    </recommendedName>
</protein>
<evidence type="ECO:0000256" key="1">
    <source>
        <dbReference type="SAM" id="SignalP"/>
    </source>
</evidence>